<sequence length="172" mass="20240">MKRDIRYLFNDEDDNLKQLPDNHRAEFMTQLKKQSKPKRKPFVWLSVAAILLIALTVGFNVFNTDIDTNKPEAIIAQVESIEAEYLANIETEWQNFIALTEDEKLVKRFRKKLDELDSDYQEISVQFKNDSNNILVIEALVDNLQTRLQILKDIQKHIKILNQNNEQHENTI</sequence>
<evidence type="ECO:0000313" key="3">
    <source>
        <dbReference type="EMBL" id="MUU77718.1"/>
    </source>
</evidence>
<gene>
    <name evidence="3" type="ORF">GN138_04615</name>
</gene>
<proteinExistence type="predicted"/>
<reference evidence="3 4" key="1">
    <citation type="submission" date="2019-12" db="EMBL/GenBank/DDBJ databases">
        <authorList>
            <person name="Li J."/>
        </authorList>
    </citation>
    <scope>NUCLEOTIDE SEQUENCE [LARGE SCALE GENOMIC DNA]</scope>
    <source>
        <strain evidence="3 4">HL2-2</strain>
    </source>
</reference>
<evidence type="ECO:0000313" key="4">
    <source>
        <dbReference type="Proteomes" id="UP000478208"/>
    </source>
</evidence>
<feature type="transmembrane region" description="Helical" evidence="2">
    <location>
        <begin position="42"/>
        <end position="62"/>
    </location>
</feature>
<dbReference type="EMBL" id="WOWS01000001">
    <property type="protein sequence ID" value="MUU77718.1"/>
    <property type="molecule type" value="Genomic_DNA"/>
</dbReference>
<name>A0A6L6U6D0_9FLAO</name>
<keyword evidence="4" id="KW-1185">Reference proteome</keyword>
<evidence type="ECO:0008006" key="5">
    <source>
        <dbReference type="Google" id="ProtNLM"/>
    </source>
</evidence>
<dbReference type="RefSeq" id="WP_157362566.1">
    <property type="nucleotide sequence ID" value="NZ_WOWS01000001.1"/>
</dbReference>
<dbReference type="AlphaFoldDB" id="A0A6L6U6D0"/>
<keyword evidence="1" id="KW-0175">Coiled coil</keyword>
<feature type="coiled-coil region" evidence="1">
    <location>
        <begin position="99"/>
        <end position="126"/>
    </location>
</feature>
<evidence type="ECO:0000256" key="1">
    <source>
        <dbReference type="SAM" id="Coils"/>
    </source>
</evidence>
<organism evidence="3 4">
    <name type="scientific">Winogradskyella endarachnes</name>
    <dbReference type="NCBI Taxonomy" id="2681965"/>
    <lineage>
        <taxon>Bacteria</taxon>
        <taxon>Pseudomonadati</taxon>
        <taxon>Bacteroidota</taxon>
        <taxon>Flavobacteriia</taxon>
        <taxon>Flavobacteriales</taxon>
        <taxon>Flavobacteriaceae</taxon>
        <taxon>Winogradskyella</taxon>
    </lineage>
</organism>
<accession>A0A6L6U6D0</accession>
<keyword evidence="2" id="KW-0472">Membrane</keyword>
<keyword evidence="2" id="KW-0812">Transmembrane</keyword>
<protein>
    <recommendedName>
        <fullName evidence="5">Anti-sigma factor</fullName>
    </recommendedName>
</protein>
<keyword evidence="2" id="KW-1133">Transmembrane helix</keyword>
<evidence type="ECO:0000256" key="2">
    <source>
        <dbReference type="SAM" id="Phobius"/>
    </source>
</evidence>
<comment type="caution">
    <text evidence="3">The sequence shown here is derived from an EMBL/GenBank/DDBJ whole genome shotgun (WGS) entry which is preliminary data.</text>
</comment>
<dbReference type="Proteomes" id="UP000478208">
    <property type="component" value="Unassembled WGS sequence"/>
</dbReference>